<comment type="caution">
    <text evidence="1">The sequence shown here is derived from an EMBL/GenBank/DDBJ whole genome shotgun (WGS) entry which is preliminary data.</text>
</comment>
<evidence type="ECO:0000313" key="1">
    <source>
        <dbReference type="EMBL" id="MFC3883487.1"/>
    </source>
</evidence>
<dbReference type="EMBL" id="JBHRZT010000032">
    <property type="protein sequence ID" value="MFC3883487.1"/>
    <property type="molecule type" value="Genomic_DNA"/>
</dbReference>
<dbReference type="Proteomes" id="UP001595752">
    <property type="component" value="Unassembled WGS sequence"/>
</dbReference>
<dbReference type="Pfam" id="PF20102">
    <property type="entry name" value="DUF6492"/>
    <property type="match status" value="1"/>
</dbReference>
<reference evidence="2" key="1">
    <citation type="journal article" date="2019" name="Int. J. Syst. Evol. Microbiol.">
        <title>The Global Catalogue of Microorganisms (GCM) 10K type strain sequencing project: providing services to taxonomists for standard genome sequencing and annotation.</title>
        <authorList>
            <consortium name="The Broad Institute Genomics Platform"/>
            <consortium name="The Broad Institute Genome Sequencing Center for Infectious Disease"/>
            <person name="Wu L."/>
            <person name="Ma J."/>
        </authorList>
    </citation>
    <scope>NUCLEOTIDE SEQUENCE [LARGE SCALE GENOMIC DNA]</scope>
    <source>
        <strain evidence="2">CCUG 61889</strain>
    </source>
</reference>
<dbReference type="RefSeq" id="WP_377914017.1">
    <property type="nucleotide sequence ID" value="NZ_JBHRZT010000032.1"/>
</dbReference>
<name>A0ABV8AZR0_9BACI</name>
<proteinExistence type="predicted"/>
<accession>A0ABV8AZR0</accession>
<gene>
    <name evidence="1" type="ORF">ACFOU2_08170</name>
</gene>
<keyword evidence="2" id="KW-1185">Reference proteome</keyword>
<protein>
    <submittedName>
        <fullName evidence="1">DUF6492 family protein</fullName>
    </submittedName>
</protein>
<evidence type="ECO:0000313" key="2">
    <source>
        <dbReference type="Proteomes" id="UP001595752"/>
    </source>
</evidence>
<dbReference type="InterPro" id="IPR045499">
    <property type="entry name" value="DUF6492"/>
</dbReference>
<sequence>MAPELYQLDHSLFEFNPTPLDLVIPVLEKDLDVLPYVVNSARSKILHPIDEIYIVSPNNKLIREFCLHHSCKFIDEDTILPITKHDIDYTVPPGWKWEGITYDEPKNRSGWLFQQFIKLSGDHLCSNNYYLVLDSDTVFLQPHVFIFDNKEVLYCPDVKGTHRPIFKLLKLLLGHKAVAPVSLISHHMLFHSPKVRLLKEKIEKRFNKPWYQVILDHIDKTDIFSFSEFETYGNFLLKDFPHSIILADGKNSYMKQWEIDDIDKFDLDELSKKYKTMSFHSHSRKNSSILLDEYRPYPQ</sequence>
<organism evidence="1 2">
    <name type="scientific">Bacillus songklensis</name>
    <dbReference type="NCBI Taxonomy" id="1069116"/>
    <lineage>
        <taxon>Bacteria</taxon>
        <taxon>Bacillati</taxon>
        <taxon>Bacillota</taxon>
        <taxon>Bacilli</taxon>
        <taxon>Bacillales</taxon>
        <taxon>Bacillaceae</taxon>
        <taxon>Bacillus</taxon>
    </lineage>
</organism>